<evidence type="ECO:0000313" key="2">
    <source>
        <dbReference type="Proteomes" id="UP001234178"/>
    </source>
</evidence>
<protein>
    <submittedName>
        <fullName evidence="1">Uncharacterized protein</fullName>
    </submittedName>
</protein>
<accession>A0ABR0B644</accession>
<proteinExistence type="predicted"/>
<comment type="caution">
    <text evidence="1">The sequence shown here is derived from an EMBL/GenBank/DDBJ whole genome shotgun (WGS) entry which is preliminary data.</text>
</comment>
<dbReference type="Proteomes" id="UP001234178">
    <property type="component" value="Unassembled WGS sequence"/>
</dbReference>
<dbReference type="EMBL" id="JAOYFB010000040">
    <property type="protein sequence ID" value="KAK4037156.1"/>
    <property type="molecule type" value="Genomic_DNA"/>
</dbReference>
<gene>
    <name evidence="1" type="ORF">OUZ56_029198</name>
</gene>
<sequence>MVAFVKYFQDLHVNLTDDLAIKQTIVQSYIEDCIEIYEDETIIYPEAIQEARACVVLITEELERVRMILASATTRFQVHFKADKDEDSSEEDENKEDEACDEIFPIDEDFEIDYHEKCDE</sequence>
<organism evidence="1 2">
    <name type="scientific">Daphnia magna</name>
    <dbReference type="NCBI Taxonomy" id="35525"/>
    <lineage>
        <taxon>Eukaryota</taxon>
        <taxon>Metazoa</taxon>
        <taxon>Ecdysozoa</taxon>
        <taxon>Arthropoda</taxon>
        <taxon>Crustacea</taxon>
        <taxon>Branchiopoda</taxon>
        <taxon>Diplostraca</taxon>
        <taxon>Cladocera</taxon>
        <taxon>Anomopoda</taxon>
        <taxon>Daphniidae</taxon>
        <taxon>Daphnia</taxon>
    </lineage>
</organism>
<reference evidence="1 2" key="1">
    <citation type="journal article" date="2023" name="Nucleic Acids Res.">
        <title>The hologenome of Daphnia magna reveals possible DNA methylation and microbiome-mediated evolution of the host genome.</title>
        <authorList>
            <person name="Chaturvedi A."/>
            <person name="Li X."/>
            <person name="Dhandapani V."/>
            <person name="Marshall H."/>
            <person name="Kissane S."/>
            <person name="Cuenca-Cambronero M."/>
            <person name="Asole G."/>
            <person name="Calvet F."/>
            <person name="Ruiz-Romero M."/>
            <person name="Marangio P."/>
            <person name="Guigo R."/>
            <person name="Rago D."/>
            <person name="Mirbahai L."/>
            <person name="Eastwood N."/>
            <person name="Colbourne J.K."/>
            <person name="Zhou J."/>
            <person name="Mallon E."/>
            <person name="Orsini L."/>
        </authorList>
    </citation>
    <scope>NUCLEOTIDE SEQUENCE [LARGE SCALE GENOMIC DNA]</scope>
    <source>
        <strain evidence="1">LRV0_1</strain>
    </source>
</reference>
<keyword evidence="2" id="KW-1185">Reference proteome</keyword>
<name>A0ABR0B644_9CRUS</name>
<evidence type="ECO:0000313" key="1">
    <source>
        <dbReference type="EMBL" id="KAK4037156.1"/>
    </source>
</evidence>